<reference evidence="3" key="1">
    <citation type="journal article" date="2020" name="Stud. Mycol.">
        <title>101 Dothideomycetes genomes: a test case for predicting lifestyles and emergence of pathogens.</title>
        <authorList>
            <person name="Haridas S."/>
            <person name="Albert R."/>
            <person name="Binder M."/>
            <person name="Bloem J."/>
            <person name="Labutti K."/>
            <person name="Salamov A."/>
            <person name="Andreopoulos B."/>
            <person name="Baker S."/>
            <person name="Barry K."/>
            <person name="Bills G."/>
            <person name="Bluhm B."/>
            <person name="Cannon C."/>
            <person name="Castanera R."/>
            <person name="Culley D."/>
            <person name="Daum C."/>
            <person name="Ezra D."/>
            <person name="Gonzalez J."/>
            <person name="Henrissat B."/>
            <person name="Kuo A."/>
            <person name="Liang C."/>
            <person name="Lipzen A."/>
            <person name="Lutzoni F."/>
            <person name="Magnuson J."/>
            <person name="Mondo S."/>
            <person name="Nolan M."/>
            <person name="Ohm R."/>
            <person name="Pangilinan J."/>
            <person name="Park H.-J."/>
            <person name="Ramirez L."/>
            <person name="Alfaro M."/>
            <person name="Sun H."/>
            <person name="Tritt A."/>
            <person name="Yoshinaga Y."/>
            <person name="Zwiers L.-H."/>
            <person name="Turgeon B."/>
            <person name="Goodwin S."/>
            <person name="Spatafora J."/>
            <person name="Crous P."/>
            <person name="Grigoriev I."/>
        </authorList>
    </citation>
    <scope>NUCLEOTIDE SEQUENCE</scope>
    <source>
        <strain evidence="3">CBS 115976</strain>
    </source>
</reference>
<feature type="compositionally biased region" description="Basic and acidic residues" evidence="1">
    <location>
        <begin position="136"/>
        <end position="171"/>
    </location>
</feature>
<feature type="signal peptide" evidence="2">
    <location>
        <begin position="1"/>
        <end position="20"/>
    </location>
</feature>
<gene>
    <name evidence="3" type="ORF">BT63DRAFT_461825</name>
</gene>
<feature type="region of interest" description="Disordered" evidence="1">
    <location>
        <begin position="41"/>
        <end position="81"/>
    </location>
</feature>
<feature type="chain" id="PRO_5025372006" evidence="2">
    <location>
        <begin position="21"/>
        <end position="183"/>
    </location>
</feature>
<feature type="compositionally biased region" description="Basic and acidic residues" evidence="1">
    <location>
        <begin position="96"/>
        <end position="124"/>
    </location>
</feature>
<keyword evidence="4" id="KW-1185">Reference proteome</keyword>
<dbReference type="Proteomes" id="UP000799302">
    <property type="component" value="Unassembled WGS sequence"/>
</dbReference>
<dbReference type="AlphaFoldDB" id="A0A6A6UQY0"/>
<sequence length="183" mass="20857">MYFTKFIALAILSYSSVVYSLPTSNGIESYGTREVGYAHAQPLEEKRHTPAERAQEKKTGKYHLDKGESLKQEEKKAGYSTKKAKAYVSGIVKRHTPGERAQEKKTGKYHLDKGETLKQEEKKAGYSTKKPKTHTYKAEKRHTPAERAEEKKTGSYHLDKGETLKQEEKKAGYSHKTSKHHSR</sequence>
<dbReference type="EMBL" id="MU004230">
    <property type="protein sequence ID" value="KAF2674180.1"/>
    <property type="molecule type" value="Genomic_DNA"/>
</dbReference>
<feature type="region of interest" description="Disordered" evidence="1">
    <location>
        <begin position="93"/>
        <end position="183"/>
    </location>
</feature>
<feature type="compositionally biased region" description="Basic residues" evidence="1">
    <location>
        <begin position="172"/>
        <end position="183"/>
    </location>
</feature>
<organism evidence="3 4">
    <name type="scientific">Microthyrium microscopicum</name>
    <dbReference type="NCBI Taxonomy" id="703497"/>
    <lineage>
        <taxon>Eukaryota</taxon>
        <taxon>Fungi</taxon>
        <taxon>Dikarya</taxon>
        <taxon>Ascomycota</taxon>
        <taxon>Pezizomycotina</taxon>
        <taxon>Dothideomycetes</taxon>
        <taxon>Dothideomycetes incertae sedis</taxon>
        <taxon>Microthyriales</taxon>
        <taxon>Microthyriaceae</taxon>
        <taxon>Microthyrium</taxon>
    </lineage>
</organism>
<evidence type="ECO:0000256" key="1">
    <source>
        <dbReference type="SAM" id="MobiDB-lite"/>
    </source>
</evidence>
<evidence type="ECO:0000256" key="2">
    <source>
        <dbReference type="SAM" id="SignalP"/>
    </source>
</evidence>
<name>A0A6A6UQY0_9PEZI</name>
<proteinExistence type="predicted"/>
<evidence type="ECO:0000313" key="3">
    <source>
        <dbReference type="EMBL" id="KAF2674180.1"/>
    </source>
</evidence>
<keyword evidence="2" id="KW-0732">Signal</keyword>
<evidence type="ECO:0000313" key="4">
    <source>
        <dbReference type="Proteomes" id="UP000799302"/>
    </source>
</evidence>
<accession>A0A6A6UQY0</accession>
<protein>
    <submittedName>
        <fullName evidence="3">Uncharacterized protein</fullName>
    </submittedName>
</protein>
<feature type="compositionally biased region" description="Basic and acidic residues" evidence="1">
    <location>
        <begin position="42"/>
        <end position="77"/>
    </location>
</feature>